<dbReference type="HAMAP" id="MF_00484">
    <property type="entry name" value="Glycogen_synth"/>
    <property type="match status" value="1"/>
</dbReference>
<dbReference type="EC" id="2.4.1.21" evidence="7"/>
<evidence type="ECO:0000259" key="8">
    <source>
        <dbReference type="Pfam" id="PF00534"/>
    </source>
</evidence>
<dbReference type="InterPro" id="IPR001296">
    <property type="entry name" value="Glyco_trans_1"/>
</dbReference>
<evidence type="ECO:0000256" key="2">
    <source>
        <dbReference type="ARBA" id="ARBA00002764"/>
    </source>
</evidence>
<evidence type="ECO:0000313" key="11">
    <source>
        <dbReference type="Proteomes" id="UP000251002"/>
    </source>
</evidence>
<feature type="domain" description="Starch synthase catalytic" evidence="9">
    <location>
        <begin position="2"/>
        <end position="237"/>
    </location>
</feature>
<dbReference type="NCBIfam" id="NF001898">
    <property type="entry name" value="PRK00654.1-1"/>
    <property type="match status" value="1"/>
</dbReference>
<keyword evidence="6 7" id="KW-0320">Glycogen biosynthesis</keyword>
<dbReference type="EMBL" id="QLZR01000006">
    <property type="protein sequence ID" value="RAZ75409.1"/>
    <property type="molecule type" value="Genomic_DNA"/>
</dbReference>
<comment type="caution">
    <text evidence="10">The sequence shown here is derived from an EMBL/GenBank/DDBJ whole genome shotgun (WGS) entry which is preliminary data.</text>
</comment>
<dbReference type="NCBIfam" id="TIGR02095">
    <property type="entry name" value="glgA"/>
    <property type="match status" value="1"/>
</dbReference>
<dbReference type="PANTHER" id="PTHR45825:SF11">
    <property type="entry name" value="ALPHA AMYLASE DOMAIN-CONTAINING PROTEIN"/>
    <property type="match status" value="1"/>
</dbReference>
<reference evidence="10 11" key="1">
    <citation type="submission" date="2018-06" db="EMBL/GenBank/DDBJ databases">
        <title>The draft genome sequences of strains SCU63 and S1.</title>
        <authorList>
            <person name="Gan L."/>
        </authorList>
    </citation>
    <scope>NUCLEOTIDE SEQUENCE [LARGE SCALE GENOMIC DNA]</scope>
    <source>
        <strain evidence="10 11">SCU63</strain>
    </source>
</reference>
<evidence type="ECO:0000313" key="10">
    <source>
        <dbReference type="EMBL" id="RAZ75409.1"/>
    </source>
</evidence>
<dbReference type="GO" id="GO:0009011">
    <property type="term" value="F:alpha-1,4-glucan glucosyltransferase (ADP-glucose donor) activity"/>
    <property type="evidence" value="ECO:0007669"/>
    <property type="project" value="UniProtKB-UniRule"/>
</dbReference>
<dbReference type="Proteomes" id="UP000251002">
    <property type="component" value="Unassembled WGS sequence"/>
</dbReference>
<comment type="similarity">
    <text evidence="3 7">Belongs to the glycosyltransferase 1 family. Bacterial/plant glycogen synthase subfamily.</text>
</comment>
<dbReference type="NCBIfam" id="NF001899">
    <property type="entry name" value="PRK00654.1-2"/>
    <property type="match status" value="1"/>
</dbReference>
<dbReference type="GO" id="GO:0004373">
    <property type="term" value="F:alpha-1,4-glucan glucosyltransferase (UDP-glucose donor) activity"/>
    <property type="evidence" value="ECO:0007669"/>
    <property type="project" value="InterPro"/>
</dbReference>
<comment type="function">
    <text evidence="2 7">Synthesizes alpha-1,4-glucan chains using ADP-glucose.</text>
</comment>
<accession>A0A365KQK5</accession>
<feature type="domain" description="Glycosyl transferase family 1" evidence="8">
    <location>
        <begin position="293"/>
        <end position="449"/>
    </location>
</feature>
<evidence type="ECO:0000256" key="7">
    <source>
        <dbReference type="HAMAP-Rule" id="MF_00484"/>
    </source>
</evidence>
<gene>
    <name evidence="7" type="primary">glgA</name>
    <name evidence="10" type="ORF">DP120_13605</name>
</gene>
<dbReference type="InterPro" id="IPR013534">
    <property type="entry name" value="Starch_synth_cat_dom"/>
</dbReference>
<dbReference type="AlphaFoldDB" id="A0A365KQK5"/>
<dbReference type="UniPathway" id="UPA00164"/>
<evidence type="ECO:0000256" key="3">
    <source>
        <dbReference type="ARBA" id="ARBA00010281"/>
    </source>
</evidence>
<evidence type="ECO:0000256" key="4">
    <source>
        <dbReference type="ARBA" id="ARBA00022676"/>
    </source>
</evidence>
<evidence type="ECO:0000259" key="9">
    <source>
        <dbReference type="Pfam" id="PF08323"/>
    </source>
</evidence>
<name>A0A365KQK5_9BACL</name>
<organism evidence="10 11">
    <name type="scientific">Planococcus halotolerans</name>
    <dbReference type="NCBI Taxonomy" id="2233542"/>
    <lineage>
        <taxon>Bacteria</taxon>
        <taxon>Bacillati</taxon>
        <taxon>Bacillota</taxon>
        <taxon>Bacilli</taxon>
        <taxon>Bacillales</taxon>
        <taxon>Caryophanaceae</taxon>
        <taxon>Planococcus</taxon>
    </lineage>
</organism>
<proteinExistence type="inferred from homology"/>
<feature type="binding site" evidence="7">
    <location>
        <position position="15"/>
    </location>
    <ligand>
        <name>ADP-alpha-D-glucose</name>
        <dbReference type="ChEBI" id="CHEBI:57498"/>
    </ligand>
</feature>
<comment type="catalytic activity">
    <reaction evidence="1 7">
        <text>[(1-&gt;4)-alpha-D-glucosyl](n) + ADP-alpha-D-glucose = [(1-&gt;4)-alpha-D-glucosyl](n+1) + ADP + H(+)</text>
        <dbReference type="Rhea" id="RHEA:18189"/>
        <dbReference type="Rhea" id="RHEA-COMP:9584"/>
        <dbReference type="Rhea" id="RHEA-COMP:9587"/>
        <dbReference type="ChEBI" id="CHEBI:15378"/>
        <dbReference type="ChEBI" id="CHEBI:15444"/>
        <dbReference type="ChEBI" id="CHEBI:57498"/>
        <dbReference type="ChEBI" id="CHEBI:456216"/>
        <dbReference type="EC" id="2.4.1.21"/>
    </reaction>
</comment>
<keyword evidence="4 7" id="KW-0328">Glycosyltransferase</keyword>
<dbReference type="Gene3D" id="3.40.50.2000">
    <property type="entry name" value="Glycogen Phosphorylase B"/>
    <property type="match status" value="2"/>
</dbReference>
<dbReference type="GO" id="GO:0005978">
    <property type="term" value="P:glycogen biosynthetic process"/>
    <property type="evidence" value="ECO:0007669"/>
    <property type="project" value="UniProtKB-UniRule"/>
</dbReference>
<keyword evidence="5 7" id="KW-0808">Transferase</keyword>
<dbReference type="PANTHER" id="PTHR45825">
    <property type="entry name" value="GRANULE-BOUND STARCH SYNTHASE 1, CHLOROPLASTIC/AMYLOPLASTIC"/>
    <property type="match status" value="1"/>
</dbReference>
<evidence type="ECO:0000256" key="5">
    <source>
        <dbReference type="ARBA" id="ARBA00022679"/>
    </source>
</evidence>
<dbReference type="Pfam" id="PF00534">
    <property type="entry name" value="Glycos_transf_1"/>
    <property type="match status" value="1"/>
</dbReference>
<dbReference type="RefSeq" id="WP_112224220.1">
    <property type="nucleotide sequence ID" value="NZ_CP047673.1"/>
</dbReference>
<dbReference type="SUPFAM" id="SSF53756">
    <property type="entry name" value="UDP-Glycosyltransferase/glycogen phosphorylase"/>
    <property type="match status" value="1"/>
</dbReference>
<dbReference type="Pfam" id="PF08323">
    <property type="entry name" value="Glyco_transf_5"/>
    <property type="match status" value="1"/>
</dbReference>
<comment type="pathway">
    <text evidence="7">Glycan biosynthesis; glycogen biosynthesis.</text>
</comment>
<evidence type="ECO:0000256" key="1">
    <source>
        <dbReference type="ARBA" id="ARBA00001478"/>
    </source>
</evidence>
<evidence type="ECO:0000256" key="6">
    <source>
        <dbReference type="ARBA" id="ARBA00023056"/>
    </source>
</evidence>
<protein>
    <recommendedName>
        <fullName evidence="7">Glycogen synthase</fullName>
        <ecNumber evidence="7">2.4.1.21</ecNumber>
    </recommendedName>
    <alternativeName>
        <fullName evidence="7">Starch [bacterial glycogen] synthase</fullName>
    </alternativeName>
</protein>
<dbReference type="InterPro" id="IPR011835">
    <property type="entry name" value="GS/SS"/>
</dbReference>
<keyword evidence="11" id="KW-1185">Reference proteome</keyword>
<dbReference type="CDD" id="cd03791">
    <property type="entry name" value="GT5_Glycogen_synthase_DULL1-like"/>
    <property type="match status" value="1"/>
</dbReference>
<sequence>MKIIMAAAECVPFAKTGGLADVIGALPKELAKNDHDVTVFLPKYSLIAEEFVQQFSLLEEITVSFAGEQKTCSIHQFRNENVRYFFLENQEYFGRSQIYGEADDGERFGFFNNAVLTAIKKLELNADVIHVHDWHTAVIPLLLKEDSRFKNMGEGLKSVLTIHNLQFQGAFPKSVFTTGFELEESQFDDSAIEWNGNYNMLKTGILYADKVTTVSPAYRDEILTSQYGEGLEKVLRKREEDLVGILNGLDTKFYNPATDLAIEMEFDHSSIEEKAVNKRKAQSLMGLPVKGNIPLTVMISRLAGQKGIDILEETLPELLQSKDMQFILLGSGEEKFEDFFRQLAKKFPDKVAAHIGFDEDLAHQLYAGADIFLMPSHFEPCGLSQLISMRYGTVPVANKTGGLKDTVIEYDRITQTGNGFLSDFTRNSLFTEALKRALRLYQESEHWEAIKKNGMDADYSWKQSAKAYEELYQEMVSNLTAK</sequence>